<dbReference type="STRING" id="79883.GCA_001636495_00135"/>
<dbReference type="InterPro" id="IPR016181">
    <property type="entry name" value="Acyl_CoA_acyltransferase"/>
</dbReference>
<dbReference type="SUPFAM" id="SSF55729">
    <property type="entry name" value="Acyl-CoA N-acyltransferases (Nat)"/>
    <property type="match status" value="1"/>
</dbReference>
<name>A0A5D4SZT0_9BACI</name>
<dbReference type="PROSITE" id="PS51186">
    <property type="entry name" value="GNAT"/>
    <property type="match status" value="1"/>
</dbReference>
<dbReference type="Proteomes" id="UP000322524">
    <property type="component" value="Unassembled WGS sequence"/>
</dbReference>
<organism evidence="2 3">
    <name type="scientific">Sutcliffiella horikoshii</name>
    <dbReference type="NCBI Taxonomy" id="79883"/>
    <lineage>
        <taxon>Bacteria</taxon>
        <taxon>Bacillati</taxon>
        <taxon>Bacillota</taxon>
        <taxon>Bacilli</taxon>
        <taxon>Bacillales</taxon>
        <taxon>Bacillaceae</taxon>
        <taxon>Sutcliffiella</taxon>
    </lineage>
</organism>
<dbReference type="GO" id="GO:0016747">
    <property type="term" value="F:acyltransferase activity, transferring groups other than amino-acyl groups"/>
    <property type="evidence" value="ECO:0007669"/>
    <property type="project" value="InterPro"/>
</dbReference>
<dbReference type="AlphaFoldDB" id="A0A5D4SZT0"/>
<accession>A0A5D4SZT0</accession>
<dbReference type="PANTHER" id="PTHR43415">
    <property type="entry name" value="SPERMIDINE N(1)-ACETYLTRANSFERASE"/>
    <property type="match status" value="1"/>
</dbReference>
<evidence type="ECO:0000313" key="3">
    <source>
        <dbReference type="Proteomes" id="UP000322524"/>
    </source>
</evidence>
<evidence type="ECO:0000313" key="2">
    <source>
        <dbReference type="EMBL" id="TYS67848.1"/>
    </source>
</evidence>
<protein>
    <submittedName>
        <fullName evidence="2">GNAT family N-acetyltransferase</fullName>
    </submittedName>
</protein>
<reference evidence="2 3" key="1">
    <citation type="submission" date="2019-08" db="EMBL/GenBank/DDBJ databases">
        <title>Bacillus genomes from the desert of Cuatro Cienegas, Coahuila.</title>
        <authorList>
            <person name="Olmedo-Alvarez G."/>
        </authorList>
    </citation>
    <scope>NUCLEOTIDE SEQUENCE [LARGE SCALE GENOMIC DNA]</scope>
    <source>
        <strain evidence="2 3">CH28_1T</strain>
    </source>
</reference>
<evidence type="ECO:0000259" key="1">
    <source>
        <dbReference type="PROSITE" id="PS51186"/>
    </source>
</evidence>
<feature type="domain" description="N-acetyltransferase" evidence="1">
    <location>
        <begin position="21"/>
        <end position="192"/>
    </location>
</feature>
<comment type="caution">
    <text evidence="2">The sequence shown here is derived from an EMBL/GenBank/DDBJ whole genome shotgun (WGS) entry which is preliminary data.</text>
</comment>
<sequence length="211" mass="24618">MTNTNNLATPTTPTTIQGTKIKLKQLTISDLPLLHHLMYGDPNPEYKKWDAPYFPLEMIDEETYISKMTQQLNEGRDSIYLIQTNTEEPQTIGSVTYYWEHEPSNWLEMGIIIYLPEYWNGGYGTESIQLWTDHLFQTKPQIPRVGYTTWSGNHRMVKVGAKLNFTQEACIRNVRTYQGKLYDSIRMGMLREEWEQFKHKSISQNTLNGGN</sequence>
<dbReference type="InterPro" id="IPR000182">
    <property type="entry name" value="GNAT_dom"/>
</dbReference>
<dbReference type="PANTHER" id="PTHR43415:SF4">
    <property type="entry name" value="N-ACETYLTRANSFERASE DOMAIN-CONTAINING PROTEIN"/>
    <property type="match status" value="1"/>
</dbReference>
<dbReference type="EMBL" id="VTEV01000005">
    <property type="protein sequence ID" value="TYS67848.1"/>
    <property type="molecule type" value="Genomic_DNA"/>
</dbReference>
<dbReference type="Gene3D" id="3.40.630.30">
    <property type="match status" value="1"/>
</dbReference>
<keyword evidence="2" id="KW-0808">Transferase</keyword>
<proteinExistence type="predicted"/>
<gene>
    <name evidence="2" type="ORF">FZC76_14930</name>
</gene>
<dbReference type="OrthoDB" id="9795206at2"/>
<dbReference type="RefSeq" id="WP_148988956.1">
    <property type="nucleotide sequence ID" value="NZ_VTEV01000005.1"/>
</dbReference>
<dbReference type="Pfam" id="PF13302">
    <property type="entry name" value="Acetyltransf_3"/>
    <property type="match status" value="1"/>
</dbReference>